<dbReference type="OrthoDB" id="550558at2759"/>
<dbReference type="OMA" id="CNPRGYI"/>
<dbReference type="PANTHER" id="PTHR37844:SF2">
    <property type="entry name" value="SER_THR PROTEIN PHOSPHATASE SUPERFAMILY (AFU_ORTHOLOGUE AFUA_1G14840)"/>
    <property type="match status" value="1"/>
</dbReference>
<dbReference type="PANTHER" id="PTHR37844">
    <property type="entry name" value="SER/THR PROTEIN PHOSPHATASE SUPERFAMILY (AFU_ORTHOLOGUE AFUA_1G14840)"/>
    <property type="match status" value="1"/>
</dbReference>
<dbReference type="AlphaFoldDB" id="C5FG23"/>
<gene>
    <name evidence="2" type="ORF">MCYG_02527</name>
</gene>
<dbReference type="eggNOG" id="ENOG502SGCF">
    <property type="taxonomic scope" value="Eukaryota"/>
</dbReference>
<dbReference type="RefSeq" id="XP_002849593.1">
    <property type="nucleotide sequence ID" value="XM_002849547.1"/>
</dbReference>
<dbReference type="EMBL" id="DS995702">
    <property type="protein sequence ID" value="EEQ29708.1"/>
    <property type="molecule type" value="Genomic_DNA"/>
</dbReference>
<dbReference type="InterPro" id="IPR004843">
    <property type="entry name" value="Calcineurin-like_PHP"/>
</dbReference>
<sequence>MALARLTLPWQLRKTTAFQVMSDLHLEVGQQYAKFHIEPRATRLILAGDIGRLADYNVFRDFLYSQCENFEAVYLVLGNHEFFGVSRQEGLRLADKLQEEPQMKGRLVIMNQRRVDIENITLLGCTLHSHVPTESEQIVRHKINDFRRILDWTVASHNAEHAQDVKWLTDEIDSIRSTESGLKRKIVVITHHAPSTKGTSRPSDESNPWSSAFGTELLDDTQKSCFDHVHFWIYGHTHHSSESIRGRVRLVSNQRGNVFPGQNNQRPESSGGIISKILKLGRHSKHNTFDAEKVIEV</sequence>
<dbReference type="HOGENOM" id="CLU_060372_0_2_1"/>
<reference evidence="3" key="1">
    <citation type="journal article" date="2012" name="MBio">
        <title>Comparative genome analysis of Trichophyton rubrum and related dermatophytes reveals candidate genes involved in infection.</title>
        <authorList>
            <person name="Martinez D.A."/>
            <person name="Oliver B.G."/>
            <person name="Graeser Y."/>
            <person name="Goldberg J.M."/>
            <person name="Li W."/>
            <person name="Martinez-Rossi N.M."/>
            <person name="Monod M."/>
            <person name="Shelest E."/>
            <person name="Barton R.C."/>
            <person name="Birch E."/>
            <person name="Brakhage A.A."/>
            <person name="Chen Z."/>
            <person name="Gurr S.J."/>
            <person name="Heiman D."/>
            <person name="Heitman J."/>
            <person name="Kosti I."/>
            <person name="Rossi A."/>
            <person name="Saif S."/>
            <person name="Samalova M."/>
            <person name="Saunders C.W."/>
            <person name="Shea T."/>
            <person name="Summerbell R.C."/>
            <person name="Xu J."/>
            <person name="Young S."/>
            <person name="Zeng Q."/>
            <person name="Birren B.W."/>
            <person name="Cuomo C.A."/>
            <person name="White T.C."/>
        </authorList>
    </citation>
    <scope>NUCLEOTIDE SEQUENCE [LARGE SCALE GENOMIC DNA]</scope>
    <source>
        <strain evidence="3">ATCC MYA-4605 / CBS 113480</strain>
    </source>
</reference>
<dbReference type="SUPFAM" id="SSF56300">
    <property type="entry name" value="Metallo-dependent phosphatases"/>
    <property type="match status" value="1"/>
</dbReference>
<accession>C5FG23</accession>
<evidence type="ECO:0000313" key="3">
    <source>
        <dbReference type="Proteomes" id="UP000002035"/>
    </source>
</evidence>
<dbReference type="Proteomes" id="UP000002035">
    <property type="component" value="Unassembled WGS sequence"/>
</dbReference>
<proteinExistence type="predicted"/>
<dbReference type="Pfam" id="PF00149">
    <property type="entry name" value="Metallophos"/>
    <property type="match status" value="1"/>
</dbReference>
<dbReference type="InterPro" id="IPR029052">
    <property type="entry name" value="Metallo-depent_PP-like"/>
</dbReference>
<feature type="domain" description="Calcineurin-like phosphoesterase" evidence="1">
    <location>
        <begin position="20"/>
        <end position="239"/>
    </location>
</feature>
<protein>
    <submittedName>
        <fullName evidence="2">Ser/Thr protein phosphatase</fullName>
    </submittedName>
</protein>
<dbReference type="GO" id="GO:0016787">
    <property type="term" value="F:hydrolase activity"/>
    <property type="evidence" value="ECO:0007669"/>
    <property type="project" value="InterPro"/>
</dbReference>
<evidence type="ECO:0000313" key="2">
    <source>
        <dbReference type="EMBL" id="EEQ29708.1"/>
    </source>
</evidence>
<name>C5FG23_ARTOC</name>
<dbReference type="GeneID" id="9222563"/>
<dbReference type="Gene3D" id="3.60.21.10">
    <property type="match status" value="1"/>
</dbReference>
<organism evidence="2 3">
    <name type="scientific">Arthroderma otae (strain ATCC MYA-4605 / CBS 113480)</name>
    <name type="common">Microsporum canis</name>
    <dbReference type="NCBI Taxonomy" id="554155"/>
    <lineage>
        <taxon>Eukaryota</taxon>
        <taxon>Fungi</taxon>
        <taxon>Dikarya</taxon>
        <taxon>Ascomycota</taxon>
        <taxon>Pezizomycotina</taxon>
        <taxon>Eurotiomycetes</taxon>
        <taxon>Eurotiomycetidae</taxon>
        <taxon>Onygenales</taxon>
        <taxon>Arthrodermataceae</taxon>
        <taxon>Microsporum</taxon>
    </lineage>
</organism>
<keyword evidence="3" id="KW-1185">Reference proteome</keyword>
<dbReference type="VEuPathDB" id="FungiDB:MCYG_02527"/>
<evidence type="ECO:0000259" key="1">
    <source>
        <dbReference type="Pfam" id="PF00149"/>
    </source>
</evidence>